<evidence type="ECO:0000256" key="5">
    <source>
        <dbReference type="ARBA" id="ARBA00023136"/>
    </source>
</evidence>
<dbReference type="InterPro" id="IPR011701">
    <property type="entry name" value="MFS"/>
</dbReference>
<protein>
    <submittedName>
        <fullName evidence="9">Synaptic vesicle transporter SV2 (Major facilitator superfamily)</fullName>
    </submittedName>
</protein>
<dbReference type="InterPro" id="IPR020846">
    <property type="entry name" value="MFS_dom"/>
</dbReference>
<evidence type="ECO:0000313" key="9">
    <source>
        <dbReference type="EMBL" id="CED84379.1"/>
    </source>
</evidence>
<dbReference type="Gene3D" id="1.20.1250.20">
    <property type="entry name" value="MFS general substrate transporter like domains"/>
    <property type="match status" value="1"/>
</dbReference>
<keyword evidence="4 7" id="KW-1133">Transmembrane helix</keyword>
<feature type="region of interest" description="Disordered" evidence="6">
    <location>
        <begin position="1"/>
        <end position="33"/>
    </location>
</feature>
<dbReference type="AlphaFoldDB" id="A0A0F7SUL9"/>
<feature type="transmembrane region" description="Helical" evidence="7">
    <location>
        <begin position="425"/>
        <end position="454"/>
    </location>
</feature>
<dbReference type="CDD" id="cd17316">
    <property type="entry name" value="MFS_SV2_like"/>
    <property type="match status" value="1"/>
</dbReference>
<dbReference type="EMBL" id="LN483166">
    <property type="protein sequence ID" value="CED84379.1"/>
    <property type="molecule type" value="Genomic_DNA"/>
</dbReference>
<dbReference type="GO" id="GO:0022857">
    <property type="term" value="F:transmembrane transporter activity"/>
    <property type="evidence" value="ECO:0007669"/>
    <property type="project" value="InterPro"/>
</dbReference>
<feature type="transmembrane region" description="Helical" evidence="7">
    <location>
        <begin position="250"/>
        <end position="269"/>
    </location>
</feature>
<dbReference type="InterPro" id="IPR036259">
    <property type="entry name" value="MFS_trans_sf"/>
</dbReference>
<feature type="transmembrane region" description="Helical" evidence="7">
    <location>
        <begin position="199"/>
        <end position="223"/>
    </location>
</feature>
<feature type="region of interest" description="Disordered" evidence="6">
    <location>
        <begin position="310"/>
        <end position="405"/>
    </location>
</feature>
<keyword evidence="5 7" id="KW-0472">Membrane</keyword>
<feature type="domain" description="Major facilitator superfamily (MFS) profile" evidence="8">
    <location>
        <begin position="76"/>
        <end position="612"/>
    </location>
</feature>
<feature type="transmembrane region" description="Helical" evidence="7">
    <location>
        <begin position="590"/>
        <end position="609"/>
    </location>
</feature>
<feature type="transmembrane region" description="Helical" evidence="7">
    <location>
        <begin position="525"/>
        <end position="546"/>
    </location>
</feature>
<sequence length="637" mass="69256">MSGSTPALVKRPSSLFSSIGRSSRPDQSDHTPFYALTDWHTESNQQGHHLQAEFDSSEDEQDVDITTDKSSEVETYTMWLCDNMYLQCLGAASLFAIILPRVQDHFDVPASQIGTLTACMMVGMMIGAVAWGSAADIWGRTIPFNATLALTGLFGLLSSYARGFTELRISVLLLGSAVGGSMPTDGTIFLENMPRKSQYLLTGLSVFFSLGAVISSLIGLWILPGSSCPEHSPSSSYECSVETDNLGWRYMLRTLGAITIIMFLLRLFAFRLYESPRYLLATHRKPSCVQALCHIISVNGRPDLIIHLETSEGRSSNDGQTGLNRTASRDQEEVGRREANYVLHKPAGDPEGQEAGRTSIEHPERGQLRPSDRLNRPGMIVRLGSRSPLRQPSEPPKNGRGSGVDWRVGWRKTVKKLKEIWKPEWRLTTGLMCVIWGAMSLAYTMFNAFLPILLEDRVPEDSAKGGRIEALQELVLYTLAGCPGALIGAYLVETTFGRRKSLAGLTALTSLATTLFSLVSSKSGVVWSSCAISISGTAMYAVLYGMTPEIFETDIRGTACGTSAAVSRLAGIVAPLLTGKLLSIKKSSPMWVSSGVFVVALGCTLLLPFERAEDNPRGSNGGRVEYDALALQADGEV</sequence>
<dbReference type="SUPFAM" id="SSF103473">
    <property type="entry name" value="MFS general substrate transporter"/>
    <property type="match status" value="1"/>
</dbReference>
<proteinExistence type="predicted"/>
<name>A0A0F7SUL9_PHARH</name>
<feature type="transmembrane region" description="Helical" evidence="7">
    <location>
        <begin position="141"/>
        <end position="161"/>
    </location>
</feature>
<evidence type="ECO:0000256" key="1">
    <source>
        <dbReference type="ARBA" id="ARBA00004141"/>
    </source>
</evidence>
<feature type="transmembrane region" description="Helical" evidence="7">
    <location>
        <begin position="501"/>
        <end position="519"/>
    </location>
</feature>
<feature type="transmembrane region" description="Helical" evidence="7">
    <location>
        <begin position="474"/>
        <end position="492"/>
    </location>
</feature>
<reference evidence="9" key="1">
    <citation type="submission" date="2014-08" db="EMBL/GenBank/DDBJ databases">
        <authorList>
            <person name="Sharma Rahul"/>
            <person name="Thines Marco"/>
        </authorList>
    </citation>
    <scope>NUCLEOTIDE SEQUENCE</scope>
</reference>
<feature type="compositionally biased region" description="Basic and acidic residues" evidence="6">
    <location>
        <begin position="359"/>
        <end position="375"/>
    </location>
</feature>
<dbReference type="PANTHER" id="PTHR23511">
    <property type="entry name" value="SYNAPTIC VESICLE GLYCOPROTEIN 2"/>
    <property type="match status" value="1"/>
</dbReference>
<feature type="compositionally biased region" description="Low complexity" evidence="6">
    <location>
        <begin position="11"/>
        <end position="22"/>
    </location>
</feature>
<organism evidence="9">
    <name type="scientific">Phaffia rhodozyma</name>
    <name type="common">Yeast</name>
    <name type="synonym">Xanthophyllomyces dendrorhous</name>
    <dbReference type="NCBI Taxonomy" id="264483"/>
    <lineage>
        <taxon>Eukaryota</taxon>
        <taxon>Fungi</taxon>
        <taxon>Dikarya</taxon>
        <taxon>Basidiomycota</taxon>
        <taxon>Agaricomycotina</taxon>
        <taxon>Tremellomycetes</taxon>
        <taxon>Cystofilobasidiales</taxon>
        <taxon>Mrakiaceae</taxon>
        <taxon>Phaffia</taxon>
    </lineage>
</organism>
<evidence type="ECO:0000256" key="4">
    <source>
        <dbReference type="ARBA" id="ARBA00022989"/>
    </source>
</evidence>
<evidence type="ECO:0000256" key="2">
    <source>
        <dbReference type="ARBA" id="ARBA00022448"/>
    </source>
</evidence>
<evidence type="ECO:0000256" key="6">
    <source>
        <dbReference type="SAM" id="MobiDB-lite"/>
    </source>
</evidence>
<feature type="compositionally biased region" description="Basic and acidic residues" evidence="6">
    <location>
        <begin position="327"/>
        <end position="339"/>
    </location>
</feature>
<keyword evidence="3 7" id="KW-0812">Transmembrane</keyword>
<evidence type="ECO:0000259" key="8">
    <source>
        <dbReference type="PROSITE" id="PS50850"/>
    </source>
</evidence>
<feature type="transmembrane region" description="Helical" evidence="7">
    <location>
        <begin position="84"/>
        <end position="102"/>
    </location>
</feature>
<evidence type="ECO:0000256" key="3">
    <source>
        <dbReference type="ARBA" id="ARBA00022692"/>
    </source>
</evidence>
<dbReference type="PANTHER" id="PTHR23511:SF5">
    <property type="entry name" value="MAJOR FACILITATOR-TYPE TRANSPORTER HXNZ-RELATED"/>
    <property type="match status" value="1"/>
</dbReference>
<feature type="compositionally biased region" description="Polar residues" evidence="6">
    <location>
        <begin position="313"/>
        <end position="326"/>
    </location>
</feature>
<dbReference type="Pfam" id="PF07690">
    <property type="entry name" value="MFS_1"/>
    <property type="match status" value="2"/>
</dbReference>
<dbReference type="PROSITE" id="PS50850">
    <property type="entry name" value="MFS"/>
    <property type="match status" value="1"/>
</dbReference>
<feature type="transmembrane region" description="Helical" evidence="7">
    <location>
        <begin position="114"/>
        <end position="135"/>
    </location>
</feature>
<evidence type="ECO:0000256" key="7">
    <source>
        <dbReference type="SAM" id="Phobius"/>
    </source>
</evidence>
<accession>A0A0F7SUL9</accession>
<keyword evidence="2" id="KW-0813">Transport</keyword>
<dbReference type="GO" id="GO:0016020">
    <property type="term" value="C:membrane"/>
    <property type="evidence" value="ECO:0007669"/>
    <property type="project" value="UniProtKB-SubCell"/>
</dbReference>
<comment type="subcellular location">
    <subcellularLocation>
        <location evidence="1">Membrane</location>
        <topology evidence="1">Multi-pass membrane protein</topology>
    </subcellularLocation>
</comment>